<organism evidence="6 7">
    <name type="scientific">Thermomonospora cellulosilytica</name>
    <dbReference type="NCBI Taxonomy" id="1411118"/>
    <lineage>
        <taxon>Bacteria</taxon>
        <taxon>Bacillati</taxon>
        <taxon>Actinomycetota</taxon>
        <taxon>Actinomycetes</taxon>
        <taxon>Streptosporangiales</taxon>
        <taxon>Thermomonosporaceae</taxon>
        <taxon>Thermomonospora</taxon>
    </lineage>
</organism>
<dbReference type="SFLD" id="SFLDG01067">
    <property type="entry name" value="SPASM/twitch_domain_containing"/>
    <property type="match status" value="1"/>
</dbReference>
<dbReference type="InterPro" id="IPR023867">
    <property type="entry name" value="Sulphatase_maturase_rSAM"/>
</dbReference>
<dbReference type="GO" id="GO:0051536">
    <property type="term" value="F:iron-sulfur cluster binding"/>
    <property type="evidence" value="ECO:0007669"/>
    <property type="project" value="UniProtKB-KW"/>
</dbReference>
<feature type="domain" description="Radical SAM core" evidence="5">
    <location>
        <begin position="31"/>
        <end position="264"/>
    </location>
</feature>
<dbReference type="Gene3D" id="3.20.20.70">
    <property type="entry name" value="Aldolase class I"/>
    <property type="match status" value="1"/>
</dbReference>
<dbReference type="Pfam" id="PF04055">
    <property type="entry name" value="Radical_SAM"/>
    <property type="match status" value="1"/>
</dbReference>
<dbReference type="PROSITE" id="PS51918">
    <property type="entry name" value="RADICAL_SAM"/>
    <property type="match status" value="1"/>
</dbReference>
<accession>A0A7W3MYS1</accession>
<evidence type="ECO:0000256" key="1">
    <source>
        <dbReference type="ARBA" id="ARBA00022691"/>
    </source>
</evidence>
<dbReference type="InterPro" id="IPR013785">
    <property type="entry name" value="Aldolase_TIM"/>
</dbReference>
<keyword evidence="4" id="KW-0411">Iron-sulfur</keyword>
<evidence type="ECO:0000256" key="4">
    <source>
        <dbReference type="ARBA" id="ARBA00023014"/>
    </source>
</evidence>
<comment type="caution">
    <text evidence="6">The sequence shown here is derived from an EMBL/GenBank/DDBJ whole genome shotgun (WGS) entry which is preliminary data.</text>
</comment>
<dbReference type="InterPro" id="IPR026335">
    <property type="entry name" value="rSAM_SPASM_FxsB"/>
</dbReference>
<dbReference type="InterPro" id="IPR007197">
    <property type="entry name" value="rSAM"/>
</dbReference>
<dbReference type="EMBL" id="JACJII010000001">
    <property type="protein sequence ID" value="MBA9004375.1"/>
    <property type="molecule type" value="Genomic_DNA"/>
</dbReference>
<keyword evidence="3" id="KW-0408">Iron</keyword>
<dbReference type="PANTHER" id="PTHR43273:SF8">
    <property type="entry name" value="RADICAL SAM DOMAIN PROTEIN"/>
    <property type="match status" value="1"/>
</dbReference>
<gene>
    <name evidence="6" type="ORF">HNR21_003257</name>
</gene>
<dbReference type="GO" id="GO:0016491">
    <property type="term" value="F:oxidoreductase activity"/>
    <property type="evidence" value="ECO:0007669"/>
    <property type="project" value="InterPro"/>
</dbReference>
<dbReference type="SFLD" id="SFLDG01072">
    <property type="entry name" value="dehydrogenase_like"/>
    <property type="match status" value="1"/>
</dbReference>
<evidence type="ECO:0000256" key="2">
    <source>
        <dbReference type="ARBA" id="ARBA00022723"/>
    </source>
</evidence>
<dbReference type="PANTHER" id="PTHR43273">
    <property type="entry name" value="ANAEROBIC SULFATASE-MATURATING ENZYME HOMOLOG ASLB-RELATED"/>
    <property type="match status" value="1"/>
</dbReference>
<dbReference type="CDD" id="cd01335">
    <property type="entry name" value="Radical_SAM"/>
    <property type="match status" value="1"/>
</dbReference>
<dbReference type="SFLD" id="SFLDG01386">
    <property type="entry name" value="main_SPASM_domain-containing"/>
    <property type="match status" value="1"/>
</dbReference>
<dbReference type="AlphaFoldDB" id="A0A7W3MYS1"/>
<proteinExistence type="predicted"/>
<reference evidence="6 7" key="1">
    <citation type="submission" date="2020-08" db="EMBL/GenBank/DDBJ databases">
        <title>Sequencing the genomes of 1000 actinobacteria strains.</title>
        <authorList>
            <person name="Klenk H.-P."/>
        </authorList>
    </citation>
    <scope>NUCLEOTIDE SEQUENCE [LARGE SCALE GENOMIC DNA]</scope>
    <source>
        <strain evidence="6 7">DSM 45823</strain>
    </source>
</reference>
<dbReference type="SFLD" id="SFLDS00029">
    <property type="entry name" value="Radical_SAM"/>
    <property type="match status" value="1"/>
</dbReference>
<dbReference type="GO" id="GO:0046872">
    <property type="term" value="F:metal ion binding"/>
    <property type="evidence" value="ECO:0007669"/>
    <property type="project" value="UniProtKB-KW"/>
</dbReference>
<dbReference type="NCBIfam" id="TIGR04269">
    <property type="entry name" value="SAM_SPASM_FxsB"/>
    <property type="match status" value="1"/>
</dbReference>
<evidence type="ECO:0000259" key="5">
    <source>
        <dbReference type="PROSITE" id="PS51918"/>
    </source>
</evidence>
<protein>
    <recommendedName>
        <fullName evidence="5">Radical SAM core domain-containing protein</fullName>
    </recommendedName>
</protein>
<keyword evidence="7" id="KW-1185">Reference proteome</keyword>
<keyword evidence="2" id="KW-0479">Metal-binding</keyword>
<evidence type="ECO:0000313" key="7">
    <source>
        <dbReference type="Proteomes" id="UP000539313"/>
    </source>
</evidence>
<evidence type="ECO:0000313" key="6">
    <source>
        <dbReference type="EMBL" id="MBA9004375.1"/>
    </source>
</evidence>
<sequence>MSAEPEAAGPSVAAEWPEAGLDVARMLAGGWRPTPFRQFVLKVHGRCNLSCTYCYMYRGADQSWRSRPAAMPAQVLRQAARRIARHADAHGLDDVQVVLHGGEPLLAGPDFLDFAAAELRAAHPADRRVELGVQTNGLLLDAPMLDLLARHRIGVSVSLDGDRAGHDRHRRYANGRGSHAAVVRALRLLTDRHRALYRGLLCTIDLANDPISTYDALLETAPPRIDLLLPHGTWSVPPPGRGPDAGTPYADWLIAVFDRWYGARPRETGIRLFEEIIHLLLGGHSGSESVGLSPVAVVVVDTDGTMQQVDTLKTAFPGAPETGLTVAEHDFDLALRHPGVVARQIGRAALCDQCMACPVRDVCGGGCYTHRHRRGSGYRNPSVYCADLKKLIAHVHRRVRADVERLAGAAR</sequence>
<dbReference type="SUPFAM" id="SSF102114">
    <property type="entry name" value="Radical SAM enzymes"/>
    <property type="match status" value="1"/>
</dbReference>
<dbReference type="InterPro" id="IPR058240">
    <property type="entry name" value="rSAM_sf"/>
</dbReference>
<name>A0A7W3MYS1_9ACTN</name>
<evidence type="ECO:0000256" key="3">
    <source>
        <dbReference type="ARBA" id="ARBA00023004"/>
    </source>
</evidence>
<dbReference type="Proteomes" id="UP000539313">
    <property type="component" value="Unassembled WGS sequence"/>
</dbReference>
<dbReference type="RefSeq" id="WP_312881056.1">
    <property type="nucleotide sequence ID" value="NZ_JACJII010000001.1"/>
</dbReference>
<keyword evidence="1" id="KW-0949">S-adenosyl-L-methionine</keyword>